<feature type="binding site" evidence="1">
    <location>
        <position position="189"/>
    </location>
    <ligand>
        <name>Zn(2+)</name>
        <dbReference type="ChEBI" id="CHEBI:29105"/>
        <note>catalytic</note>
    </ligand>
</feature>
<keyword evidence="1 2" id="KW-0378">Hydrolase</keyword>
<feature type="compositionally biased region" description="Acidic residues" evidence="3">
    <location>
        <begin position="31"/>
        <end position="45"/>
    </location>
</feature>
<sequence length="288" mass="32496">MVSFVNLILVLSLTSSAVFCLPSGERNSTSGEDDENEIDSYEEETEATQGATEYIEAANAGLARLRSGPRITHGDIAQTTGLTSTRNASPCTAKGCTWPKSSRGYVYVPIQISRRYSSEERTVLIQSLVEFHSVSCIRFVWRRRHRDYLSIYPSSGCWSYIGRQGRRQMISIQQRGCVHPEVIQHEILHALGFHHEQARSDRDDHVQIQTKNVNPENLHNFDKVDTNNLGTPYDYNSIMHYGRYAFSKQYGILPTIVPIPDSTAVIGKATEMSGNDIERLNQLYQCSD</sequence>
<organism evidence="5 6">
    <name type="scientific">Gadus morhua</name>
    <name type="common">Atlantic cod</name>
    <dbReference type="NCBI Taxonomy" id="8049"/>
    <lineage>
        <taxon>Eukaryota</taxon>
        <taxon>Metazoa</taxon>
        <taxon>Chordata</taxon>
        <taxon>Craniata</taxon>
        <taxon>Vertebrata</taxon>
        <taxon>Euteleostomi</taxon>
        <taxon>Actinopterygii</taxon>
        <taxon>Neopterygii</taxon>
        <taxon>Teleostei</taxon>
        <taxon>Neoteleostei</taxon>
        <taxon>Acanthomorphata</taxon>
        <taxon>Zeiogadaria</taxon>
        <taxon>Gadariae</taxon>
        <taxon>Gadiformes</taxon>
        <taxon>Gadoidei</taxon>
        <taxon>Gadidae</taxon>
        <taxon>Gadus</taxon>
    </lineage>
</organism>
<dbReference type="InterPro" id="IPR024079">
    <property type="entry name" value="MetalloPept_cat_dom_sf"/>
</dbReference>
<dbReference type="Gene3D" id="3.40.390.10">
    <property type="entry name" value="Collagenase (Catalytic Domain)"/>
    <property type="match status" value="1"/>
</dbReference>
<keyword evidence="1 2" id="KW-0645">Protease</keyword>
<dbReference type="SMART" id="SM00235">
    <property type="entry name" value="ZnMc"/>
    <property type="match status" value="1"/>
</dbReference>
<feature type="binding site" evidence="1">
    <location>
        <position position="185"/>
    </location>
    <ligand>
        <name>Zn(2+)</name>
        <dbReference type="ChEBI" id="CHEBI:29105"/>
        <note>catalytic</note>
    </ligand>
</feature>
<dbReference type="OMA" id="IHPLSVC"/>
<dbReference type="GO" id="GO:0042588">
    <property type="term" value="C:zymogen granule"/>
    <property type="evidence" value="ECO:0007669"/>
    <property type="project" value="UniProtKB-SubCell"/>
</dbReference>
<evidence type="ECO:0000256" key="3">
    <source>
        <dbReference type="SAM" id="MobiDB-lite"/>
    </source>
</evidence>
<name>A0A8C5C0U2_GADMO</name>
<accession>A0A8C5C0U2</accession>
<dbReference type="PRINTS" id="PR00480">
    <property type="entry name" value="ASTACIN"/>
</dbReference>
<evidence type="ECO:0000256" key="2">
    <source>
        <dbReference type="RuleBase" id="RU361183"/>
    </source>
</evidence>
<dbReference type="GO" id="GO:0006508">
    <property type="term" value="P:proteolysis"/>
    <property type="evidence" value="ECO:0007669"/>
    <property type="project" value="UniProtKB-KW"/>
</dbReference>
<dbReference type="AlphaFoldDB" id="A0A8C5C0U2"/>
<feature type="signal peptide" evidence="2">
    <location>
        <begin position="1"/>
        <end position="20"/>
    </location>
</feature>
<feature type="region of interest" description="Disordered" evidence="3">
    <location>
        <begin position="24"/>
        <end position="45"/>
    </location>
</feature>
<feature type="domain" description="Peptidase M12A" evidence="4">
    <location>
        <begin position="87"/>
        <end position="287"/>
    </location>
</feature>
<gene>
    <name evidence="5" type="primary">LOC115559104</name>
</gene>
<keyword evidence="2" id="KW-0732">Signal</keyword>
<keyword evidence="6" id="KW-1185">Reference proteome</keyword>
<reference evidence="5" key="1">
    <citation type="submission" date="2025-08" db="UniProtKB">
        <authorList>
            <consortium name="Ensembl"/>
        </authorList>
    </citation>
    <scope>IDENTIFICATION</scope>
</reference>
<evidence type="ECO:0000259" key="4">
    <source>
        <dbReference type="PROSITE" id="PS51864"/>
    </source>
</evidence>
<feature type="chain" id="PRO_5044949336" description="Metalloendopeptidase" evidence="2">
    <location>
        <begin position="21"/>
        <end position="288"/>
    </location>
</feature>
<dbReference type="PROSITE" id="PS51864">
    <property type="entry name" value="ASTACIN"/>
    <property type="match status" value="1"/>
</dbReference>
<dbReference type="Ensembl" id="ENSGMOT00000064663.1">
    <property type="protein sequence ID" value="ENSGMOP00000054172.1"/>
    <property type="gene ID" value="ENSGMOG00000026469.1"/>
</dbReference>
<proteinExistence type="predicted"/>
<dbReference type="InterPro" id="IPR006026">
    <property type="entry name" value="Peptidase_Metallo"/>
</dbReference>
<evidence type="ECO:0000256" key="1">
    <source>
        <dbReference type="PROSITE-ProRule" id="PRU01211"/>
    </source>
</evidence>
<evidence type="ECO:0000313" key="6">
    <source>
        <dbReference type="Proteomes" id="UP000694546"/>
    </source>
</evidence>
<feature type="active site" evidence="1">
    <location>
        <position position="186"/>
    </location>
</feature>
<reference evidence="5" key="2">
    <citation type="submission" date="2025-09" db="UniProtKB">
        <authorList>
            <consortium name="Ensembl"/>
        </authorList>
    </citation>
    <scope>IDENTIFICATION</scope>
</reference>
<keyword evidence="1 2" id="KW-0482">Metalloprotease</keyword>
<dbReference type="SUPFAM" id="SSF55486">
    <property type="entry name" value="Metalloproteases ('zincins'), catalytic domain"/>
    <property type="match status" value="1"/>
</dbReference>
<dbReference type="PANTHER" id="PTHR10127">
    <property type="entry name" value="DISCOIDIN, CUB, EGF, LAMININ , AND ZINC METALLOPROTEASE DOMAIN CONTAINING"/>
    <property type="match status" value="1"/>
</dbReference>
<dbReference type="GeneTree" id="ENSGT00940000163716"/>
<comment type="cofactor">
    <cofactor evidence="1 2">
        <name>Zn(2+)</name>
        <dbReference type="ChEBI" id="CHEBI:29105"/>
    </cofactor>
    <text evidence="1 2">Binds 1 zinc ion per subunit.</text>
</comment>
<feature type="binding site" evidence="1">
    <location>
        <position position="195"/>
    </location>
    <ligand>
        <name>Zn(2+)</name>
        <dbReference type="ChEBI" id="CHEBI:29105"/>
        <note>catalytic</note>
    </ligand>
</feature>
<keyword evidence="1 2" id="KW-0479">Metal-binding</keyword>
<evidence type="ECO:0000313" key="5">
    <source>
        <dbReference type="Ensembl" id="ENSGMOP00000054172.1"/>
    </source>
</evidence>
<dbReference type="RefSeq" id="XP_030233638.1">
    <property type="nucleotide sequence ID" value="XM_030377778.1"/>
</dbReference>
<dbReference type="PANTHER" id="PTHR10127:SF899">
    <property type="entry name" value="ASTACIN-LIKE METALLOENDOPEPTIDASE-RELATED"/>
    <property type="match status" value="1"/>
</dbReference>
<dbReference type="InterPro" id="IPR001506">
    <property type="entry name" value="Peptidase_M12A"/>
</dbReference>
<dbReference type="OrthoDB" id="291007at2759"/>
<keyword evidence="1 2" id="KW-0862">Zinc</keyword>
<protein>
    <recommendedName>
        <fullName evidence="2">Metalloendopeptidase</fullName>
        <ecNumber evidence="2">3.4.24.-</ecNumber>
    </recommendedName>
</protein>
<comment type="caution">
    <text evidence="1">Lacks conserved residue(s) required for the propagation of feature annotation.</text>
</comment>
<dbReference type="GO" id="GO:0008270">
    <property type="term" value="F:zinc ion binding"/>
    <property type="evidence" value="ECO:0007669"/>
    <property type="project" value="UniProtKB-UniRule"/>
</dbReference>
<dbReference type="EC" id="3.4.24.-" evidence="2"/>
<dbReference type="Proteomes" id="UP000694546">
    <property type="component" value="Chromosome 14"/>
</dbReference>
<dbReference type="Pfam" id="PF01400">
    <property type="entry name" value="Astacin"/>
    <property type="match status" value="1"/>
</dbReference>
<dbReference type="GeneID" id="115559104"/>
<dbReference type="GO" id="GO:0004222">
    <property type="term" value="F:metalloendopeptidase activity"/>
    <property type="evidence" value="ECO:0007669"/>
    <property type="project" value="UniProtKB-UniRule"/>
</dbReference>